<dbReference type="InterPro" id="IPR036047">
    <property type="entry name" value="F-box-like_dom_sf"/>
</dbReference>
<dbReference type="OrthoDB" id="2688364at2759"/>
<proteinExistence type="predicted"/>
<dbReference type="InterPro" id="IPR001810">
    <property type="entry name" value="F-box_dom"/>
</dbReference>
<dbReference type="SUPFAM" id="SSF81383">
    <property type="entry name" value="F-box domain"/>
    <property type="match status" value="1"/>
</dbReference>
<dbReference type="Gene3D" id="1.20.1280.50">
    <property type="match status" value="1"/>
</dbReference>
<organism evidence="2 3">
    <name type="scientific">Tulasnella calospora MUT 4182</name>
    <dbReference type="NCBI Taxonomy" id="1051891"/>
    <lineage>
        <taxon>Eukaryota</taxon>
        <taxon>Fungi</taxon>
        <taxon>Dikarya</taxon>
        <taxon>Basidiomycota</taxon>
        <taxon>Agaricomycotina</taxon>
        <taxon>Agaricomycetes</taxon>
        <taxon>Cantharellales</taxon>
        <taxon>Tulasnellaceae</taxon>
        <taxon>Tulasnella</taxon>
    </lineage>
</organism>
<feature type="domain" description="F-box" evidence="1">
    <location>
        <begin position="180"/>
        <end position="226"/>
    </location>
</feature>
<reference evidence="2 3" key="1">
    <citation type="submission" date="2014-04" db="EMBL/GenBank/DDBJ databases">
        <authorList>
            <consortium name="DOE Joint Genome Institute"/>
            <person name="Kuo A."/>
            <person name="Girlanda M."/>
            <person name="Perotto S."/>
            <person name="Kohler A."/>
            <person name="Nagy L.G."/>
            <person name="Floudas D."/>
            <person name="Copeland A."/>
            <person name="Barry K.W."/>
            <person name="Cichocki N."/>
            <person name="Veneault-Fourrey C."/>
            <person name="LaButti K."/>
            <person name="Lindquist E.A."/>
            <person name="Lipzen A."/>
            <person name="Lundell T."/>
            <person name="Morin E."/>
            <person name="Murat C."/>
            <person name="Sun H."/>
            <person name="Tunlid A."/>
            <person name="Henrissat B."/>
            <person name="Grigoriev I.V."/>
            <person name="Hibbett D.S."/>
            <person name="Martin F."/>
            <person name="Nordberg H.P."/>
            <person name="Cantor M.N."/>
            <person name="Hua S.X."/>
        </authorList>
    </citation>
    <scope>NUCLEOTIDE SEQUENCE [LARGE SCALE GENOMIC DNA]</scope>
    <source>
        <strain evidence="2 3">MUT 4182</strain>
    </source>
</reference>
<dbReference type="EMBL" id="KN823341">
    <property type="protein sequence ID" value="KIO17816.1"/>
    <property type="molecule type" value="Genomic_DNA"/>
</dbReference>
<evidence type="ECO:0000259" key="1">
    <source>
        <dbReference type="PROSITE" id="PS50181"/>
    </source>
</evidence>
<dbReference type="SMART" id="SM00256">
    <property type="entry name" value="FBOX"/>
    <property type="match status" value="1"/>
</dbReference>
<accession>A0A0C3Q3U7</accession>
<gene>
    <name evidence="2" type="ORF">M407DRAFT_12178</name>
</gene>
<evidence type="ECO:0000313" key="3">
    <source>
        <dbReference type="Proteomes" id="UP000054248"/>
    </source>
</evidence>
<dbReference type="PROSITE" id="PS50181">
    <property type="entry name" value="FBOX"/>
    <property type="match status" value="1"/>
</dbReference>
<dbReference type="Proteomes" id="UP000054248">
    <property type="component" value="Unassembled WGS sequence"/>
</dbReference>
<dbReference type="AlphaFoldDB" id="A0A0C3Q3U7"/>
<protein>
    <recommendedName>
        <fullName evidence="1">F-box domain-containing protein</fullName>
    </recommendedName>
</protein>
<name>A0A0C3Q3U7_9AGAM</name>
<sequence>MQKSGCMRSPERAGATEAVFGVGTLVTERCRAGWGVVVLCGVRVGEVADRVELASETGPWLAPRKIEPQPSLRRTYATIGIVADRDWTVEMWSPNSRLKATKTTSAICLVARTYLAPSTTRQRKLISQYSVNMRSTQPTSTHTKHSNQKIIFVRQREGTRAFRQHPRIELTSPRNDKATGSGLVNIPLEIFLYLVQFLDIQHILCLRRVCRSLADITRSHSLWAAMVNQYVIKQQLPWPAWAFPLSAVSTKTMEALCTRTIRLPRLWDNANSRAPLHPSRWLVVQLNGRLLKFWDLENALDTCPRACFDGIDGMIDGGRVAPDGPENCTLVISTRSDLVYALEIQLSRPGMPTSSSDIRLLQSWSGYSELLDAVHPLWAFARACTNQTPTILHSLSGRSVRLVGTEDDELLNLSQEIQIRGQDITVARSQSLDIYNMDSIMSALNPRSSAVTTGAVKPVQSLTYPYAWTGTSGNWQVVASKKVHFIQLTEEIGRLGGPWHDGPHSLNVHRNANPNYNYIEGYMKSNTGMKGGYHWVTSVR</sequence>
<evidence type="ECO:0000313" key="2">
    <source>
        <dbReference type="EMBL" id="KIO17816.1"/>
    </source>
</evidence>
<keyword evidence="3" id="KW-1185">Reference proteome</keyword>
<dbReference type="Pfam" id="PF12937">
    <property type="entry name" value="F-box-like"/>
    <property type="match status" value="1"/>
</dbReference>
<dbReference type="HOGENOM" id="CLU_504517_0_0_1"/>
<reference evidence="3" key="2">
    <citation type="submission" date="2015-01" db="EMBL/GenBank/DDBJ databases">
        <title>Evolutionary Origins and Diversification of the Mycorrhizal Mutualists.</title>
        <authorList>
            <consortium name="DOE Joint Genome Institute"/>
            <consortium name="Mycorrhizal Genomics Consortium"/>
            <person name="Kohler A."/>
            <person name="Kuo A."/>
            <person name="Nagy L.G."/>
            <person name="Floudas D."/>
            <person name="Copeland A."/>
            <person name="Barry K.W."/>
            <person name="Cichocki N."/>
            <person name="Veneault-Fourrey C."/>
            <person name="LaButti K."/>
            <person name="Lindquist E.A."/>
            <person name="Lipzen A."/>
            <person name="Lundell T."/>
            <person name="Morin E."/>
            <person name="Murat C."/>
            <person name="Riley R."/>
            <person name="Ohm R."/>
            <person name="Sun H."/>
            <person name="Tunlid A."/>
            <person name="Henrissat B."/>
            <person name="Grigoriev I.V."/>
            <person name="Hibbett D.S."/>
            <person name="Martin F."/>
        </authorList>
    </citation>
    <scope>NUCLEOTIDE SEQUENCE [LARGE SCALE GENOMIC DNA]</scope>
    <source>
        <strain evidence="3">MUT 4182</strain>
    </source>
</reference>
<dbReference type="STRING" id="1051891.A0A0C3Q3U7"/>